<dbReference type="OrthoDB" id="33550at2157"/>
<dbReference type="Gene3D" id="3.40.720.10">
    <property type="entry name" value="Alkaline Phosphatase, subunit A"/>
    <property type="match status" value="1"/>
</dbReference>
<dbReference type="EMBL" id="CP021324">
    <property type="protein sequence ID" value="ARS63799.1"/>
    <property type="molecule type" value="Genomic_DNA"/>
</dbReference>
<dbReference type="Pfam" id="PF01663">
    <property type="entry name" value="Phosphodiest"/>
    <property type="match status" value="1"/>
</dbReference>
<gene>
    <name evidence="1" type="ORF">NMSP_0167</name>
</gene>
<dbReference type="AlphaFoldDB" id="A0A2Z2HLE2"/>
<evidence type="ECO:0000313" key="1">
    <source>
        <dbReference type="EMBL" id="ARS63799.1"/>
    </source>
</evidence>
<dbReference type="KEGG" id="nct:NMSP_0167"/>
<evidence type="ECO:0000313" key="2">
    <source>
        <dbReference type="Proteomes" id="UP000249949"/>
    </source>
</evidence>
<sequence>MKKLIVLDIVGLSKKQYTEIKPQNISKILEMGSVSSFKPSFPAVTCSVQASIFSGTYPSEHGIISNGYYDQILKHVSFWEQSSDLVNSPRIWDTLKKKLPDFKSGLLFLQNSLYANSDVVITPKPIHLDDKMIMWCYSKPENFYEKISESIGNFDLKSYWGPFSSIQSSTWIINSAKKTIETHKPDLLIIYLPHLDYTSQKFGPDSDEFKDSVMELDNLLGDFSLFLNQEFNDEYEIIILSEYTFNSVSKSISPNLILRQAGLLSTRRIEGKDYIDYEFSKAFAMVDHQIAHIYINPGYEDEVYQILKNKNLGIILDSKLQKELKINHQKSGNLILCANTDSWFNYYWWDDVKYAPDFTFSVDIHRKPGYDPLELFFDFKTKQISHDTSLIKGSHGLIPTDDNLPLIGTSFNSNLDKIVSAIDIKQLIENFFK</sequence>
<organism evidence="1 2">
    <name type="scientific">Candidatus Nitrosomarinus catalinensis</name>
    <dbReference type="NCBI Taxonomy" id="1898749"/>
    <lineage>
        <taxon>Archaea</taxon>
        <taxon>Nitrososphaerota</taxon>
        <taxon>Nitrososphaeria</taxon>
        <taxon>Nitrosopumilales</taxon>
        <taxon>Nitrosopumilaceae</taxon>
        <taxon>Candidatus Nitrosomarinus</taxon>
    </lineage>
</organism>
<protein>
    <submittedName>
        <fullName evidence="1">Type I phosphodiesterase / nucleotide pyrophosphatase</fullName>
    </submittedName>
</protein>
<dbReference type="Proteomes" id="UP000249949">
    <property type="component" value="Chromosome"/>
</dbReference>
<name>A0A2Z2HLE2_9ARCH</name>
<dbReference type="InterPro" id="IPR002591">
    <property type="entry name" value="Phosphodiest/P_Trfase"/>
</dbReference>
<dbReference type="GO" id="GO:0016787">
    <property type="term" value="F:hydrolase activity"/>
    <property type="evidence" value="ECO:0007669"/>
    <property type="project" value="UniProtKB-ARBA"/>
</dbReference>
<reference evidence="1 2" key="1">
    <citation type="journal article" date="2017" name="Environ. Microbiol.">
        <title>Genome and epigenome of a novel marine Thaumarchaeota strain suggest viral infection, phosphorothioation DNA modification and multiple restriction systems.</title>
        <authorList>
            <person name="Ahlgren N.A."/>
            <person name="Chen Y."/>
            <person name="Needham D.M."/>
            <person name="Parada A.E."/>
            <person name="Sachdeva R."/>
            <person name="Trinh V."/>
            <person name="Chen T."/>
            <person name="Fuhrman J.A."/>
        </authorList>
    </citation>
    <scope>NUCLEOTIDE SEQUENCE [LARGE SCALE GENOMIC DNA]</scope>
    <source>
        <strain evidence="1 2">SPOT01</strain>
    </source>
</reference>
<dbReference type="SUPFAM" id="SSF53649">
    <property type="entry name" value="Alkaline phosphatase-like"/>
    <property type="match status" value="1"/>
</dbReference>
<dbReference type="InterPro" id="IPR017850">
    <property type="entry name" value="Alkaline_phosphatase_core_sf"/>
</dbReference>
<dbReference type="RefSeq" id="WP_086907023.1">
    <property type="nucleotide sequence ID" value="NZ_CP021324.1"/>
</dbReference>
<proteinExistence type="predicted"/>
<accession>A0A2Z2HLE2</accession>
<dbReference type="PANTHER" id="PTHR10151:SF120">
    <property type="entry name" value="BIS(5'-ADENOSYL)-TRIPHOSPHATASE"/>
    <property type="match status" value="1"/>
</dbReference>
<dbReference type="GeneID" id="32900668"/>
<keyword evidence="2" id="KW-1185">Reference proteome</keyword>
<dbReference type="PANTHER" id="PTHR10151">
    <property type="entry name" value="ECTONUCLEOTIDE PYROPHOSPHATASE/PHOSPHODIESTERASE"/>
    <property type="match status" value="1"/>
</dbReference>